<evidence type="ECO:0000313" key="1">
    <source>
        <dbReference type="EMBL" id="ADE75750.1"/>
    </source>
</evidence>
<protein>
    <submittedName>
        <fullName evidence="1">Uncharacterized protein</fullName>
    </submittedName>
</protein>
<dbReference type="EMBL" id="BT122364">
    <property type="protein sequence ID" value="ADE75750.1"/>
    <property type="molecule type" value="mRNA"/>
</dbReference>
<organism evidence="1">
    <name type="scientific">Picea sitchensis</name>
    <name type="common">Sitka spruce</name>
    <name type="synonym">Pinus sitchensis</name>
    <dbReference type="NCBI Taxonomy" id="3332"/>
    <lineage>
        <taxon>Eukaryota</taxon>
        <taxon>Viridiplantae</taxon>
        <taxon>Streptophyta</taxon>
        <taxon>Embryophyta</taxon>
        <taxon>Tracheophyta</taxon>
        <taxon>Spermatophyta</taxon>
        <taxon>Pinopsida</taxon>
        <taxon>Pinidae</taxon>
        <taxon>Conifers I</taxon>
        <taxon>Pinales</taxon>
        <taxon>Pinaceae</taxon>
        <taxon>Picea</taxon>
    </lineage>
</organism>
<dbReference type="AlphaFoldDB" id="D5A881"/>
<proteinExistence type="evidence at transcript level"/>
<accession>D5A881</accession>
<sequence>MVKGFANVSRTRKGRRQNWSEPTRLDVAWIIKLGFGEFPRTRVFQTRSETFWVKICVFCHFSRLLQSFSALTVQSYQA</sequence>
<reference evidence="1" key="1">
    <citation type="submission" date="2010-04" db="EMBL/GenBank/DDBJ databases">
        <authorList>
            <person name="Reid K.E."/>
            <person name="Liao N."/>
            <person name="Chan S."/>
            <person name="Docking R."/>
            <person name="Taylor G."/>
            <person name="Moore R."/>
            <person name="Mayo M."/>
            <person name="Munro S."/>
            <person name="King J."/>
            <person name="Yanchuk A."/>
            <person name="Holt R."/>
            <person name="Jones S."/>
            <person name="Marra M."/>
            <person name="Ritland C.E."/>
            <person name="Ritland K."/>
            <person name="Bohlmann J."/>
        </authorList>
    </citation>
    <scope>NUCLEOTIDE SEQUENCE</scope>
    <source>
        <tissue evidence="1">Buds collected with no treatment. Collection October 2007</tissue>
    </source>
</reference>
<name>D5A881_PICSI</name>